<dbReference type="SUPFAM" id="SSF109854">
    <property type="entry name" value="DinB/YfiT-like putative metalloenzymes"/>
    <property type="match status" value="1"/>
</dbReference>
<dbReference type="InterPro" id="IPR034660">
    <property type="entry name" value="DinB/YfiT-like"/>
</dbReference>
<dbReference type="Proteomes" id="UP000614047">
    <property type="component" value="Unassembled WGS sequence"/>
</dbReference>
<dbReference type="RefSeq" id="WP_197012965.1">
    <property type="nucleotide sequence ID" value="NZ_BAABES010000016.1"/>
</dbReference>
<reference evidence="2" key="1">
    <citation type="submission" date="2020-11" db="EMBL/GenBank/DDBJ databases">
        <title>Sequencing the genomes of 1000 actinobacteria strains.</title>
        <authorList>
            <person name="Klenk H.-P."/>
        </authorList>
    </citation>
    <scope>NUCLEOTIDE SEQUENCE</scope>
    <source>
        <strain evidence="2">DSM 43175</strain>
    </source>
</reference>
<evidence type="ECO:0000313" key="3">
    <source>
        <dbReference type="Proteomes" id="UP000614047"/>
    </source>
</evidence>
<gene>
    <name evidence="2" type="ORF">IW256_004628</name>
</gene>
<proteinExistence type="predicted"/>
<evidence type="ECO:0000259" key="1">
    <source>
        <dbReference type="Pfam" id="PF11716"/>
    </source>
</evidence>
<organism evidence="2 3">
    <name type="scientific">Actinomadura viridis</name>
    <dbReference type="NCBI Taxonomy" id="58110"/>
    <lineage>
        <taxon>Bacteria</taxon>
        <taxon>Bacillati</taxon>
        <taxon>Actinomycetota</taxon>
        <taxon>Actinomycetes</taxon>
        <taxon>Streptosporangiales</taxon>
        <taxon>Thermomonosporaceae</taxon>
        <taxon>Actinomadura</taxon>
    </lineage>
</organism>
<protein>
    <submittedName>
        <fullName evidence="2">Uncharacterized protein (TIGR03083 family)</fullName>
    </submittedName>
</protein>
<dbReference type="PANTHER" id="PTHR40758">
    <property type="entry name" value="CONSERVED PROTEIN"/>
    <property type="match status" value="1"/>
</dbReference>
<accession>A0A931GKV7</accession>
<name>A0A931GKV7_9ACTN</name>
<dbReference type="NCBIfam" id="TIGR03083">
    <property type="entry name" value="maleylpyruvate isomerase family mycothiol-dependent enzyme"/>
    <property type="match status" value="1"/>
</dbReference>
<keyword evidence="3" id="KW-1185">Reference proteome</keyword>
<dbReference type="InterPro" id="IPR017517">
    <property type="entry name" value="Maleyloyr_isom"/>
</dbReference>
<dbReference type="Pfam" id="PF11716">
    <property type="entry name" value="MDMPI_N"/>
    <property type="match status" value="1"/>
</dbReference>
<sequence length="264" mass="27996">MSARPVPSGTPLPARRLAAGLREQTGAFAAAVDGADPGATVPTCPEWTVRDLVEHVGGAHRWAGRQVAGRLQGPEPLQPAEKTDPADWGEWLRAGADALAEACLREAGTEVWTFLGPRSALFWLRRLMADTAVHNADASLAAGRPYSIAGDLAADTLTEGLELLSLPDAAERRPALAELRGDGETLRFQPAGTEGRDEGDGWLITRTPRGVAWERAATGGDVVVRGPVADLLLVFSRRSAPAGARVEVEGERGVLDHWLAHTAF</sequence>
<dbReference type="GO" id="GO:0005886">
    <property type="term" value="C:plasma membrane"/>
    <property type="evidence" value="ECO:0007669"/>
    <property type="project" value="TreeGrafter"/>
</dbReference>
<feature type="domain" description="Mycothiol-dependent maleylpyruvate isomerase metal-binding" evidence="1">
    <location>
        <begin position="21"/>
        <end position="138"/>
    </location>
</feature>
<comment type="caution">
    <text evidence="2">The sequence shown here is derived from an EMBL/GenBank/DDBJ whole genome shotgun (WGS) entry which is preliminary data.</text>
</comment>
<dbReference type="AlphaFoldDB" id="A0A931GKV7"/>
<dbReference type="InterPro" id="IPR024344">
    <property type="entry name" value="MDMPI_metal-binding"/>
</dbReference>
<dbReference type="PANTHER" id="PTHR40758:SF1">
    <property type="entry name" value="CONSERVED PROTEIN"/>
    <property type="match status" value="1"/>
</dbReference>
<dbReference type="GO" id="GO:0046872">
    <property type="term" value="F:metal ion binding"/>
    <property type="evidence" value="ECO:0007669"/>
    <property type="project" value="InterPro"/>
</dbReference>
<dbReference type="Gene3D" id="1.20.120.450">
    <property type="entry name" value="dinb family like domain"/>
    <property type="match status" value="1"/>
</dbReference>
<evidence type="ECO:0000313" key="2">
    <source>
        <dbReference type="EMBL" id="MBG6090515.1"/>
    </source>
</evidence>
<dbReference type="EMBL" id="JADOUA010000001">
    <property type="protein sequence ID" value="MBG6090515.1"/>
    <property type="molecule type" value="Genomic_DNA"/>
</dbReference>